<evidence type="ECO:0000256" key="1">
    <source>
        <dbReference type="SAM" id="SignalP"/>
    </source>
</evidence>
<evidence type="ECO:0000259" key="2">
    <source>
        <dbReference type="Pfam" id="PF00144"/>
    </source>
</evidence>
<feature type="domain" description="Beta-lactamase-related" evidence="2">
    <location>
        <begin position="48"/>
        <end position="353"/>
    </location>
</feature>
<dbReference type="InterPro" id="IPR001466">
    <property type="entry name" value="Beta-lactam-related"/>
</dbReference>
<proteinExistence type="predicted"/>
<organism evidence="3 4">
    <name type="scientific">Psychrosphaera haliotis</name>
    <dbReference type="NCBI Taxonomy" id="555083"/>
    <lineage>
        <taxon>Bacteria</taxon>
        <taxon>Pseudomonadati</taxon>
        <taxon>Pseudomonadota</taxon>
        <taxon>Gammaproteobacteria</taxon>
        <taxon>Alteromonadales</taxon>
        <taxon>Pseudoalteromonadaceae</taxon>
        <taxon>Psychrosphaera</taxon>
    </lineage>
</organism>
<dbReference type="PANTHER" id="PTHR46825:SF9">
    <property type="entry name" value="BETA-LACTAMASE-RELATED DOMAIN-CONTAINING PROTEIN"/>
    <property type="match status" value="1"/>
</dbReference>
<gene>
    <name evidence="3" type="ORF">GNP35_07125</name>
</gene>
<feature type="chain" id="PRO_5026954339" evidence="1">
    <location>
        <begin position="21"/>
        <end position="482"/>
    </location>
</feature>
<dbReference type="Pfam" id="PF00144">
    <property type="entry name" value="Beta-lactamase"/>
    <property type="match status" value="1"/>
</dbReference>
<dbReference type="PANTHER" id="PTHR46825">
    <property type="entry name" value="D-ALANYL-D-ALANINE-CARBOXYPEPTIDASE/ENDOPEPTIDASE AMPH"/>
    <property type="match status" value="1"/>
</dbReference>
<dbReference type="Gene3D" id="3.40.710.10">
    <property type="entry name" value="DD-peptidase/beta-lactamase superfamily"/>
    <property type="match status" value="1"/>
</dbReference>
<keyword evidence="1" id="KW-0732">Signal</keyword>
<dbReference type="GO" id="GO:0016787">
    <property type="term" value="F:hydrolase activity"/>
    <property type="evidence" value="ECO:0007669"/>
    <property type="project" value="UniProtKB-KW"/>
</dbReference>
<evidence type="ECO:0000313" key="3">
    <source>
        <dbReference type="EMBL" id="MUH72267.1"/>
    </source>
</evidence>
<dbReference type="InterPro" id="IPR050491">
    <property type="entry name" value="AmpC-like"/>
</dbReference>
<dbReference type="InterPro" id="IPR012338">
    <property type="entry name" value="Beta-lactam/transpept-like"/>
</dbReference>
<feature type="signal peptide" evidence="1">
    <location>
        <begin position="1"/>
        <end position="20"/>
    </location>
</feature>
<name>A0A6N8FAU7_9GAMM</name>
<accession>A0A6N8FAU7</accession>
<sequence length="482" mass="53314">MKIKKLILLIACLWPMQLLADNLISKTNSSYERSEFEQEIKTLLNSLREITKVPGYSVAVVHQGITVASVATGYTDTDKNLKTNEESIFRLASVSKVIGATMLAELVVDGKLNPDIAIGQYMPELDKHYHKITLRQLLSHTSGMPHYQAKDYDIYNKHYSAASEAISTLKSRDLLEEPGKAYHYSTHAYTLAGALYEKITDQPLSVTIPNFIKRWTGKDTPAIENILNLAPNTSQLYSYSFGKIKQEEFGEKSYSVFGAGLSSTALDLAHLGYQVLNKSKTNPAYQSLLFSPTLTTSGNIVSTPKFQVGFGWRIGDDMQARKVYHHAGATPGARSVLVLYPEHGLSISILSNTSWVSGIDKMAYSIAGLYLDVAKPITLQTNTKYNASFGGTVAAGKVFCTDDETSSNCFIKDENTAFTKWQNKFNSTSEFTNDWPIYAYTSSTGNRLLLVSKTGINTLLSDGTSYKLLIGKDKSYSLKFID</sequence>
<evidence type="ECO:0000313" key="4">
    <source>
        <dbReference type="Proteomes" id="UP000439994"/>
    </source>
</evidence>
<reference evidence="3 4" key="1">
    <citation type="submission" date="2019-11" db="EMBL/GenBank/DDBJ databases">
        <title>P. haliotis isolates from Z. marina roots.</title>
        <authorList>
            <person name="Cohen M."/>
            <person name="Jospin G."/>
            <person name="Eisen J.A."/>
            <person name="Coil D.A."/>
        </authorList>
    </citation>
    <scope>NUCLEOTIDE SEQUENCE [LARGE SCALE GENOMIC DNA]</scope>
    <source>
        <strain evidence="3 4">UCD-MCMsp1aY</strain>
    </source>
</reference>
<dbReference type="OrthoDB" id="5638366at2"/>
<dbReference type="Proteomes" id="UP000439994">
    <property type="component" value="Unassembled WGS sequence"/>
</dbReference>
<keyword evidence="3" id="KW-0378">Hydrolase</keyword>
<dbReference type="SUPFAM" id="SSF56601">
    <property type="entry name" value="beta-lactamase/transpeptidase-like"/>
    <property type="match status" value="1"/>
</dbReference>
<dbReference type="AlphaFoldDB" id="A0A6N8FAU7"/>
<comment type="caution">
    <text evidence="3">The sequence shown here is derived from an EMBL/GenBank/DDBJ whole genome shotgun (WGS) entry which is preliminary data.</text>
</comment>
<keyword evidence="4" id="KW-1185">Reference proteome</keyword>
<protein>
    <submittedName>
        <fullName evidence="3">Serine hydrolase</fullName>
    </submittedName>
</protein>
<dbReference type="EMBL" id="WOCD01000003">
    <property type="protein sequence ID" value="MUH72267.1"/>
    <property type="molecule type" value="Genomic_DNA"/>
</dbReference>
<dbReference type="RefSeq" id="WP_155695460.1">
    <property type="nucleotide sequence ID" value="NZ_WOCD01000003.1"/>
</dbReference>